<feature type="transmembrane region" description="Helical" evidence="1">
    <location>
        <begin position="161"/>
        <end position="186"/>
    </location>
</feature>
<gene>
    <name evidence="2" type="ORF">ABA31_24990</name>
</gene>
<feature type="transmembrane region" description="Helical" evidence="1">
    <location>
        <begin position="122"/>
        <end position="141"/>
    </location>
</feature>
<evidence type="ECO:0000313" key="3">
    <source>
        <dbReference type="Proteomes" id="UP000321749"/>
    </source>
</evidence>
<evidence type="ECO:0000256" key="1">
    <source>
        <dbReference type="SAM" id="Phobius"/>
    </source>
</evidence>
<keyword evidence="1" id="KW-0812">Transmembrane</keyword>
<keyword evidence="1" id="KW-1133">Transmembrane helix</keyword>
<keyword evidence="3" id="KW-1185">Reference proteome</keyword>
<evidence type="ECO:0008006" key="4">
    <source>
        <dbReference type="Google" id="ProtNLM"/>
    </source>
</evidence>
<sequence length="200" mass="20541">MLTEPPLLRRSDRVVLRVLQILAWVGAAVTLVSGAASALLPLLQGMAAVPLTVEASLPETTGVIAQSPQWLQASVWIDGQQPVVTALVIAALLVRVAATAVVLMGIALLAGRMLRGRAFADAASAPLGLVLVGVAAGPILGDALEGWASMLAWEAMGTPSGFGSVMAFSPTAILFGLVVVAVMILFRVASRVQRDADGLV</sequence>
<dbReference type="EMBL" id="BJUU01000020">
    <property type="protein sequence ID" value="GEK81148.1"/>
    <property type="molecule type" value="Genomic_DNA"/>
</dbReference>
<feature type="transmembrane region" description="Helical" evidence="1">
    <location>
        <begin position="83"/>
        <end position="110"/>
    </location>
</feature>
<evidence type="ECO:0000313" key="2">
    <source>
        <dbReference type="EMBL" id="GEK81148.1"/>
    </source>
</evidence>
<accession>A0AA87USS0</accession>
<comment type="caution">
    <text evidence="2">The sequence shown here is derived from an EMBL/GenBank/DDBJ whole genome shotgun (WGS) entry which is preliminary data.</text>
</comment>
<reference evidence="2 3" key="1">
    <citation type="submission" date="2019-07" db="EMBL/GenBank/DDBJ databases">
        <title>Whole genome shotgun sequence of Agrococcus baldri NBRC 103055.</title>
        <authorList>
            <person name="Hosoyama A."/>
            <person name="Uohara A."/>
            <person name="Ohji S."/>
            <person name="Ichikawa N."/>
        </authorList>
    </citation>
    <scope>NUCLEOTIDE SEQUENCE [LARGE SCALE GENOMIC DNA]</scope>
    <source>
        <strain evidence="2 3">NBRC 103055</strain>
    </source>
</reference>
<keyword evidence="1" id="KW-0472">Membrane</keyword>
<dbReference type="AlphaFoldDB" id="A0AA87USS0"/>
<organism evidence="2 3">
    <name type="scientific">Agrococcus baldri</name>
    <dbReference type="NCBI Taxonomy" id="153730"/>
    <lineage>
        <taxon>Bacteria</taxon>
        <taxon>Bacillati</taxon>
        <taxon>Actinomycetota</taxon>
        <taxon>Actinomycetes</taxon>
        <taxon>Micrococcales</taxon>
        <taxon>Microbacteriaceae</taxon>
        <taxon>Agrococcus</taxon>
    </lineage>
</organism>
<dbReference type="Proteomes" id="UP000321749">
    <property type="component" value="Unassembled WGS sequence"/>
</dbReference>
<feature type="transmembrane region" description="Helical" evidence="1">
    <location>
        <begin position="21"/>
        <end position="43"/>
    </location>
</feature>
<proteinExistence type="predicted"/>
<protein>
    <recommendedName>
        <fullName evidence="4">DUF2975 domain-containing protein</fullName>
    </recommendedName>
</protein>
<name>A0AA87USS0_9MICO</name>